<feature type="region of interest" description="Disordered" evidence="4">
    <location>
        <begin position="1"/>
        <end position="30"/>
    </location>
</feature>
<feature type="repeat" description="WD" evidence="3">
    <location>
        <begin position="201"/>
        <end position="223"/>
    </location>
</feature>
<keyword evidence="8" id="KW-1185">Reference proteome</keyword>
<dbReference type="PANTHER" id="PTHR22840">
    <property type="entry name" value="WD REPEAT-CONTAINING PROTEIN 36"/>
    <property type="match status" value="1"/>
</dbReference>
<feature type="repeat" description="WD" evidence="3">
    <location>
        <begin position="706"/>
        <end position="747"/>
    </location>
</feature>
<protein>
    <submittedName>
        <fullName evidence="7">WD-repeat protein-like protein</fullName>
    </submittedName>
</protein>
<dbReference type="GeneID" id="54483723"/>
<dbReference type="InterPro" id="IPR001680">
    <property type="entry name" value="WD40_rpt"/>
</dbReference>
<dbReference type="GO" id="GO:0034388">
    <property type="term" value="C:Pwp2p-containing subcomplex of 90S preribosome"/>
    <property type="evidence" value="ECO:0007669"/>
    <property type="project" value="TreeGrafter"/>
</dbReference>
<feature type="region of interest" description="Disordered" evidence="4">
    <location>
        <begin position="803"/>
        <end position="841"/>
    </location>
</feature>
<evidence type="ECO:0000256" key="2">
    <source>
        <dbReference type="ARBA" id="ARBA00022737"/>
    </source>
</evidence>
<dbReference type="AlphaFoldDB" id="A0A6A6WH64"/>
<dbReference type="GO" id="GO:0006364">
    <property type="term" value="P:rRNA processing"/>
    <property type="evidence" value="ECO:0007669"/>
    <property type="project" value="InterPro"/>
</dbReference>
<dbReference type="Proteomes" id="UP000799437">
    <property type="component" value="Unassembled WGS sequence"/>
</dbReference>
<organism evidence="7 8">
    <name type="scientific">Pseudovirgaria hyperparasitica</name>
    <dbReference type="NCBI Taxonomy" id="470096"/>
    <lineage>
        <taxon>Eukaryota</taxon>
        <taxon>Fungi</taxon>
        <taxon>Dikarya</taxon>
        <taxon>Ascomycota</taxon>
        <taxon>Pezizomycotina</taxon>
        <taxon>Dothideomycetes</taxon>
        <taxon>Dothideomycetes incertae sedis</taxon>
        <taxon>Acrospermales</taxon>
        <taxon>Acrospermaceae</taxon>
        <taxon>Pseudovirgaria</taxon>
    </lineage>
</organism>
<gene>
    <name evidence="7" type="ORF">EJ05DRAFT_462044</name>
</gene>
<evidence type="ECO:0000259" key="5">
    <source>
        <dbReference type="Pfam" id="PF04192"/>
    </source>
</evidence>
<dbReference type="InterPro" id="IPR059157">
    <property type="entry name" value="WDR36-Utp21_N"/>
</dbReference>
<keyword evidence="2" id="KW-0677">Repeat</keyword>
<feature type="compositionally biased region" description="Polar residues" evidence="4">
    <location>
        <begin position="893"/>
        <end position="908"/>
    </location>
</feature>
<dbReference type="InterPro" id="IPR019775">
    <property type="entry name" value="WD40_repeat_CS"/>
</dbReference>
<feature type="repeat" description="WD" evidence="3">
    <location>
        <begin position="621"/>
        <end position="662"/>
    </location>
</feature>
<dbReference type="PROSITE" id="PS50294">
    <property type="entry name" value="WD_REPEATS_REGION"/>
    <property type="match status" value="2"/>
</dbReference>
<dbReference type="PANTHER" id="PTHR22840:SF12">
    <property type="entry name" value="WD REPEAT-CONTAINING PROTEIN 36"/>
    <property type="match status" value="1"/>
</dbReference>
<reference evidence="7" key="1">
    <citation type="journal article" date="2020" name="Stud. Mycol.">
        <title>101 Dothideomycetes genomes: a test case for predicting lifestyles and emergence of pathogens.</title>
        <authorList>
            <person name="Haridas S."/>
            <person name="Albert R."/>
            <person name="Binder M."/>
            <person name="Bloem J."/>
            <person name="Labutti K."/>
            <person name="Salamov A."/>
            <person name="Andreopoulos B."/>
            <person name="Baker S."/>
            <person name="Barry K."/>
            <person name="Bills G."/>
            <person name="Bluhm B."/>
            <person name="Cannon C."/>
            <person name="Castanera R."/>
            <person name="Culley D."/>
            <person name="Daum C."/>
            <person name="Ezra D."/>
            <person name="Gonzalez J."/>
            <person name="Henrissat B."/>
            <person name="Kuo A."/>
            <person name="Liang C."/>
            <person name="Lipzen A."/>
            <person name="Lutzoni F."/>
            <person name="Magnuson J."/>
            <person name="Mondo S."/>
            <person name="Nolan M."/>
            <person name="Ohm R."/>
            <person name="Pangilinan J."/>
            <person name="Park H.-J."/>
            <person name="Ramirez L."/>
            <person name="Alfaro M."/>
            <person name="Sun H."/>
            <person name="Tritt A."/>
            <person name="Yoshinaga Y."/>
            <person name="Zwiers L.-H."/>
            <person name="Turgeon B."/>
            <person name="Goodwin S."/>
            <person name="Spatafora J."/>
            <person name="Crous P."/>
            <person name="Grigoriev I."/>
        </authorList>
    </citation>
    <scope>NUCLEOTIDE SEQUENCE</scope>
    <source>
        <strain evidence="7">CBS 121739</strain>
    </source>
</reference>
<dbReference type="InterPro" id="IPR007319">
    <property type="entry name" value="WDR36/Utp21_C"/>
</dbReference>
<keyword evidence="1 3" id="KW-0853">WD repeat</keyword>
<dbReference type="SMART" id="SM00320">
    <property type="entry name" value="WD40"/>
    <property type="match status" value="8"/>
</dbReference>
<evidence type="ECO:0000256" key="3">
    <source>
        <dbReference type="PROSITE-ProRule" id="PRU00221"/>
    </source>
</evidence>
<dbReference type="Pfam" id="PF25171">
    <property type="entry name" value="Beta-prop_WDR36-Utp21_1st"/>
    <property type="match status" value="1"/>
</dbReference>
<feature type="domain" description="WDR36/Utp21 C-terminal" evidence="5">
    <location>
        <begin position="841"/>
        <end position="1050"/>
    </location>
</feature>
<dbReference type="Pfam" id="PF25168">
    <property type="entry name" value="Beta-prop_WDR36-Utp21_2nd"/>
    <property type="match status" value="1"/>
</dbReference>
<dbReference type="PROSITE" id="PS00678">
    <property type="entry name" value="WD_REPEATS_1"/>
    <property type="match status" value="2"/>
</dbReference>
<sequence length="1053" mass="113827">MPATVQNGASLDGPIVKRTKTDAESKKPRAKKAVAHSRIFTPFRTVGLVSPTDVPFTTAALGKTTFNITTSVGRSLQTYDLKRGLSLIFLTRPQTPGLITATTSWKHSQTLAAWGGDGPDAARGVWLYKRGKAHDELEKPPEFDENVKQLLVYGSWIVACCESKIIVWQASNFEYYTTLMSGSRNTLSGGICSMPTYLNKIFAGRSDGSVEIWNLKTGRLVYTILPQSADYGAVVALEPSPALSLLAISYAGGPLNIHDIRLDKVVIALKTGSGGKFPVTSITFRTDGLGAGSDGTKSGVMATACKGTGDVTFWDLNKGGRKMSVLRGAHNPPSVESGASGGISKVEFLHGQAVLVTSGMDNALKTWIFNEMPFSPVPQILHSRSGHAAPLSSLQFLPSDFDGSEGGGKWLLSASRDRSLWGWSLRKDGQSTELSQGQIEKKAKKTGALTDGLGSIDSRVTLEDLKAPKITCIACSLNRDGGIGAVPSAKGIWTTADKYKGPKDTAESSITGWESVVTGHEGDKMARTWFWGRKRAGRWKFPTGDGSPVSTVGISPCGTFALVGSTTGSISMYNLQSGMRRQRFPPPLTPKQAQRLKTELEEEEEIIAEPYSAPKKFHRGQGKHTNAVTGLVVDSLNRTVVSCGADGKVKFWDFATGVLKHQLDWYPTTTIKSMRYHRQSDLIALACSDGAVRVVDIETKKLIRELWSSDSQVVDLDFSNDGQWIVAATSDRLVRVWDLPTGHLIDAMKLRSACTALAFSNTGEFLATAQEDSVGVSIWTNRSLFAHVPKRHISDEEIAETAMPTASGEGGQNVLEGAFVSDSGDDDDEEEDLQTSAPSLDQLSESLTTLSLVPKSRWQNLLHLDTIRARNKPIEAPKKPVKAPFFLPSLNQGPEGTANANTTTQTSGDGALASTAGPISRVTKASLMSSAPDAFSKLIAEFSHAQQDPVPLFTHLSALPPPAADIALRSLTPMELPVLISALTVRLRQRRDYELVQAWMAVLLRVHGETIVGDEGTIEKLREWRVVQEEEKTRLGRLVGYCGGVIGYLRSAR</sequence>
<dbReference type="InterPro" id="IPR015943">
    <property type="entry name" value="WD40/YVTN_repeat-like_dom_sf"/>
</dbReference>
<dbReference type="Gene3D" id="2.130.10.10">
    <property type="entry name" value="YVTN repeat-like/Quinoprotein amine dehydrogenase"/>
    <property type="match status" value="2"/>
</dbReference>
<dbReference type="OrthoDB" id="10250769at2759"/>
<evidence type="ECO:0000256" key="1">
    <source>
        <dbReference type="ARBA" id="ARBA00022574"/>
    </source>
</evidence>
<evidence type="ECO:0000313" key="7">
    <source>
        <dbReference type="EMBL" id="KAF2761410.1"/>
    </source>
</evidence>
<feature type="region of interest" description="Disordered" evidence="4">
    <location>
        <begin position="893"/>
        <end position="915"/>
    </location>
</feature>
<accession>A0A6A6WH64</accession>
<dbReference type="PROSITE" id="PS50082">
    <property type="entry name" value="WD_REPEATS_2"/>
    <property type="match status" value="3"/>
</dbReference>
<feature type="domain" description="WDR36/Utp21 N-terminal" evidence="6">
    <location>
        <begin position="68"/>
        <end position="369"/>
    </location>
</feature>
<dbReference type="Pfam" id="PF04192">
    <property type="entry name" value="Utp21"/>
    <property type="match status" value="1"/>
</dbReference>
<dbReference type="GO" id="GO:0032040">
    <property type="term" value="C:small-subunit processome"/>
    <property type="evidence" value="ECO:0007669"/>
    <property type="project" value="InterPro"/>
</dbReference>
<dbReference type="SUPFAM" id="SSF50998">
    <property type="entry name" value="Quinoprotein alcohol dehydrogenase-like"/>
    <property type="match status" value="1"/>
</dbReference>
<name>A0A6A6WH64_9PEZI</name>
<dbReference type="EMBL" id="ML996567">
    <property type="protein sequence ID" value="KAF2761410.1"/>
    <property type="molecule type" value="Genomic_DNA"/>
</dbReference>
<evidence type="ECO:0000256" key="4">
    <source>
        <dbReference type="SAM" id="MobiDB-lite"/>
    </source>
</evidence>
<evidence type="ECO:0000313" key="8">
    <source>
        <dbReference type="Proteomes" id="UP000799437"/>
    </source>
</evidence>
<evidence type="ECO:0000259" key="6">
    <source>
        <dbReference type="Pfam" id="PF25171"/>
    </source>
</evidence>
<dbReference type="InterPro" id="IPR011047">
    <property type="entry name" value="Quinoprotein_ADH-like_sf"/>
</dbReference>
<proteinExistence type="predicted"/>
<dbReference type="RefSeq" id="XP_033603861.1">
    <property type="nucleotide sequence ID" value="XM_033742669.1"/>
</dbReference>
<feature type="compositionally biased region" description="Acidic residues" evidence="4">
    <location>
        <begin position="823"/>
        <end position="833"/>
    </location>
</feature>